<name>A0AAV3RQW0_LITER</name>
<dbReference type="PANTHER" id="PTHR11439">
    <property type="entry name" value="GAG-POL-RELATED RETROTRANSPOSON"/>
    <property type="match status" value="1"/>
</dbReference>
<dbReference type="AlphaFoldDB" id="A0AAV3RQW0"/>
<dbReference type="InterPro" id="IPR043502">
    <property type="entry name" value="DNA/RNA_pol_sf"/>
</dbReference>
<accession>A0AAV3RQW0</accession>
<dbReference type="EMBL" id="BAABME010028682">
    <property type="protein sequence ID" value="GAA0181208.1"/>
    <property type="molecule type" value="Genomic_DNA"/>
</dbReference>
<comment type="caution">
    <text evidence="2">The sequence shown here is derived from an EMBL/GenBank/DDBJ whole genome shotgun (WGS) entry which is preliminary data.</text>
</comment>
<organism evidence="2 3">
    <name type="scientific">Lithospermum erythrorhizon</name>
    <name type="common">Purple gromwell</name>
    <name type="synonym">Lithospermum officinale var. erythrorhizon</name>
    <dbReference type="NCBI Taxonomy" id="34254"/>
    <lineage>
        <taxon>Eukaryota</taxon>
        <taxon>Viridiplantae</taxon>
        <taxon>Streptophyta</taxon>
        <taxon>Embryophyta</taxon>
        <taxon>Tracheophyta</taxon>
        <taxon>Spermatophyta</taxon>
        <taxon>Magnoliopsida</taxon>
        <taxon>eudicotyledons</taxon>
        <taxon>Gunneridae</taxon>
        <taxon>Pentapetalae</taxon>
        <taxon>asterids</taxon>
        <taxon>lamiids</taxon>
        <taxon>Boraginales</taxon>
        <taxon>Boraginaceae</taxon>
        <taxon>Boraginoideae</taxon>
        <taxon>Lithospermeae</taxon>
        <taxon>Lithospermum</taxon>
    </lineage>
</organism>
<gene>
    <name evidence="2" type="ORF">LIER_42274</name>
</gene>
<dbReference type="CDD" id="cd09272">
    <property type="entry name" value="RNase_HI_RT_Ty1"/>
    <property type="match status" value="1"/>
</dbReference>
<dbReference type="PANTHER" id="PTHR11439:SF524">
    <property type="entry name" value="RNA-DIRECTED DNA POLYMERASE, PROTEIN KINASE RLK-PELLE-DLSV FAMILY"/>
    <property type="match status" value="1"/>
</dbReference>
<keyword evidence="3" id="KW-1185">Reference proteome</keyword>
<evidence type="ECO:0000313" key="3">
    <source>
        <dbReference type="Proteomes" id="UP001454036"/>
    </source>
</evidence>
<dbReference type="Proteomes" id="UP001454036">
    <property type="component" value="Unassembled WGS sequence"/>
</dbReference>
<protein>
    <recommendedName>
        <fullName evidence="1">Reverse transcriptase Ty1/copia-type domain-containing protein</fullName>
    </recommendedName>
</protein>
<reference evidence="2 3" key="1">
    <citation type="submission" date="2024-01" db="EMBL/GenBank/DDBJ databases">
        <title>The complete chloroplast genome sequence of Lithospermum erythrorhizon: insights into the phylogenetic relationship among Boraginaceae species and the maternal lineages of purple gromwells.</title>
        <authorList>
            <person name="Okada T."/>
            <person name="Watanabe K."/>
        </authorList>
    </citation>
    <scope>NUCLEOTIDE SEQUENCE [LARGE SCALE GENOMIC DNA]</scope>
</reference>
<dbReference type="Pfam" id="PF07727">
    <property type="entry name" value="RVT_2"/>
    <property type="match status" value="1"/>
</dbReference>
<sequence>MVHYLAGNVVWLLKVKINIGIDYDETFSPVVKPTTIRTVLTVVVSKGWHIHQLDVKNAFLHGVLQETVYLKQPTGFVNEDFPHHGSDMAILLFYLDDILLTASSDTLLDKLITGLKGEFVMTDLGKLHYFLGISAFSQGTYLAGCPSTHRLTRGYCLFLGSNMVSWSSKKQPTVSRSKYRATTHAVAELQWLRSVLFELDVPVLAPPVVLCDNISTTYMAANPVKHARIKHIEIDIHFVHEFVAKGSLKVSYIPTEH</sequence>
<feature type="domain" description="Reverse transcriptase Ty1/copia-type" evidence="1">
    <location>
        <begin position="20"/>
        <end position="80"/>
    </location>
</feature>
<dbReference type="InterPro" id="IPR013103">
    <property type="entry name" value="RVT_2"/>
</dbReference>
<evidence type="ECO:0000259" key="1">
    <source>
        <dbReference type="Pfam" id="PF07727"/>
    </source>
</evidence>
<proteinExistence type="predicted"/>
<dbReference type="SUPFAM" id="SSF56672">
    <property type="entry name" value="DNA/RNA polymerases"/>
    <property type="match status" value="1"/>
</dbReference>
<evidence type="ECO:0000313" key="2">
    <source>
        <dbReference type="EMBL" id="GAA0181208.1"/>
    </source>
</evidence>